<reference evidence="1 2" key="1">
    <citation type="submission" date="2024-02" db="EMBL/GenBank/DDBJ databases">
        <authorList>
            <person name="Chen Y."/>
            <person name="Shah S."/>
            <person name="Dougan E. K."/>
            <person name="Thang M."/>
            <person name="Chan C."/>
        </authorList>
    </citation>
    <scope>NUCLEOTIDE SEQUENCE [LARGE SCALE GENOMIC DNA]</scope>
</reference>
<dbReference type="Proteomes" id="UP001642484">
    <property type="component" value="Unassembled WGS sequence"/>
</dbReference>
<evidence type="ECO:0000313" key="2">
    <source>
        <dbReference type="Proteomes" id="UP001642484"/>
    </source>
</evidence>
<gene>
    <name evidence="1" type="ORF">CCMP2556_LOCUS8417</name>
</gene>
<evidence type="ECO:0000313" key="1">
    <source>
        <dbReference type="EMBL" id="CAK9006303.1"/>
    </source>
</evidence>
<dbReference type="EMBL" id="CAXAMN010003798">
    <property type="protein sequence ID" value="CAK9006303.1"/>
    <property type="molecule type" value="Genomic_DNA"/>
</dbReference>
<comment type="caution">
    <text evidence="1">The sequence shown here is derived from an EMBL/GenBank/DDBJ whole genome shotgun (WGS) entry which is preliminary data.</text>
</comment>
<protein>
    <submittedName>
        <fullName evidence="1">Uncharacterized protein</fullName>
    </submittedName>
</protein>
<organism evidence="1 2">
    <name type="scientific">Durusdinium trenchii</name>
    <dbReference type="NCBI Taxonomy" id="1381693"/>
    <lineage>
        <taxon>Eukaryota</taxon>
        <taxon>Sar</taxon>
        <taxon>Alveolata</taxon>
        <taxon>Dinophyceae</taxon>
        <taxon>Suessiales</taxon>
        <taxon>Symbiodiniaceae</taxon>
        <taxon>Durusdinium</taxon>
    </lineage>
</organism>
<proteinExistence type="predicted"/>
<name>A0ABP0IW18_9DINO</name>
<keyword evidence="2" id="KW-1185">Reference proteome</keyword>
<sequence length="117" mass="13138">MPNVVVRLAASRISGWEVVIELTTDHLTFAVQTCLKHFTHLHSHKEQANPDPAVLFDWTNGVGCPIEVPHGQVSWKLAICFFFFQERIGKYVRFVVIAAGTMMCCGMKQTNNIPPVI</sequence>
<accession>A0ABP0IW18</accession>